<dbReference type="CDD" id="cd11615">
    <property type="entry name" value="SAF_NeuB_like"/>
    <property type="match status" value="1"/>
</dbReference>
<sequence length="344" mass="38874">MSHVYIVAEIGCNHNGNVDLAYKMVDKAKECGVDAVKFQTFNSSLLISKYAPKAEYQIKNTGNQESQLEMTRKLELSHDDYMNLRKYAQDLGLDVFSTAFDDESIDFLYSIKQNVWKIPSGEVTNLPYLRKIAQLEIENKKIILSTGMATIDEINNALSILNAGTPAEIIILHCNTEYPTEDIDVNVSAISDLHKSFPNYKIGFSDHSRGFVAPILALAYDICFIEKHFTLDCNMEGPDHKASIMPDDLKVLCESVRRAEVIIGDGKKRVTDSERKNKKIARKSIVAKKQIKKGDIFTEENITCKRPGNGISPMKWDDILGKVSSKDFEEDQLIECEGFEWEDK</sequence>
<keyword evidence="3" id="KW-1185">Reference proteome</keyword>
<dbReference type="InterPro" id="IPR051690">
    <property type="entry name" value="PseI-like"/>
</dbReference>
<reference evidence="3" key="1">
    <citation type="submission" date="2018-03" db="EMBL/GenBank/DDBJ databases">
        <title>Lachnoclostridium SNUG30370 gen.nov., sp.nov., isolated from human faeces.</title>
        <authorList>
            <person name="Seo B."/>
            <person name="Jeon K."/>
            <person name="Ko G."/>
        </authorList>
    </citation>
    <scope>NUCLEOTIDE SEQUENCE [LARGE SCALE GENOMIC DNA]</scope>
    <source>
        <strain evidence="3">SNUG30370</strain>
    </source>
</reference>
<dbReference type="Pfam" id="PF08666">
    <property type="entry name" value="SAF"/>
    <property type="match status" value="1"/>
</dbReference>
<feature type="domain" description="AFP-like" evidence="1">
    <location>
        <begin position="284"/>
        <end position="342"/>
    </location>
</feature>
<dbReference type="PANTHER" id="PTHR42966">
    <property type="entry name" value="N-ACETYLNEURAMINATE SYNTHASE"/>
    <property type="match status" value="1"/>
</dbReference>
<gene>
    <name evidence="2" type="primary">neuB</name>
    <name evidence="2" type="ORF">C7U55_11395</name>
</gene>
<dbReference type="Proteomes" id="UP000241201">
    <property type="component" value="Unassembled WGS sequence"/>
</dbReference>
<dbReference type="InterPro" id="IPR036732">
    <property type="entry name" value="AFP_Neu5c_C_sf"/>
</dbReference>
<evidence type="ECO:0000313" key="2">
    <source>
        <dbReference type="EMBL" id="PST37262.1"/>
    </source>
</evidence>
<dbReference type="GO" id="GO:0016051">
    <property type="term" value="P:carbohydrate biosynthetic process"/>
    <property type="evidence" value="ECO:0007669"/>
    <property type="project" value="InterPro"/>
</dbReference>
<accession>A0A2T3FPR4</accession>
<evidence type="ECO:0000259" key="1">
    <source>
        <dbReference type="PROSITE" id="PS50844"/>
    </source>
</evidence>
<dbReference type="GeneID" id="77471687"/>
<protein>
    <submittedName>
        <fullName evidence="2">N-acetylneuraminate synthase</fullName>
    </submittedName>
</protein>
<evidence type="ECO:0000313" key="3">
    <source>
        <dbReference type="Proteomes" id="UP000241201"/>
    </source>
</evidence>
<comment type="caution">
    <text evidence="2">The sequence shown here is derived from an EMBL/GenBank/DDBJ whole genome shotgun (WGS) entry which is preliminary data.</text>
</comment>
<dbReference type="InterPro" id="IPR057736">
    <property type="entry name" value="SAF_PseI/NeuA/NeuB"/>
</dbReference>
<proteinExistence type="predicted"/>
<dbReference type="SUPFAM" id="SSF51269">
    <property type="entry name" value="AFP III-like domain"/>
    <property type="match status" value="1"/>
</dbReference>
<dbReference type="SMART" id="SM00858">
    <property type="entry name" value="SAF"/>
    <property type="match status" value="1"/>
</dbReference>
<dbReference type="RefSeq" id="WP_106988672.1">
    <property type="nucleotide sequence ID" value="NZ_JAJCFI010000005.1"/>
</dbReference>
<dbReference type="AlphaFoldDB" id="A0A2T3FPR4"/>
<organism evidence="2 3">
    <name type="scientific">Faecalibacillus faecis</name>
    <dbReference type="NCBI Taxonomy" id="1982628"/>
    <lineage>
        <taxon>Bacteria</taxon>
        <taxon>Bacillati</taxon>
        <taxon>Bacillota</taxon>
        <taxon>Erysipelotrichia</taxon>
        <taxon>Erysipelotrichales</taxon>
        <taxon>Coprobacillaceae</taxon>
        <taxon>Faecalibacillus</taxon>
    </lineage>
</organism>
<dbReference type="InterPro" id="IPR020007">
    <property type="entry name" value="NeuB/NeuA"/>
</dbReference>
<dbReference type="GO" id="GO:0047444">
    <property type="term" value="F:N-acylneuraminate-9-phosphate synthase activity"/>
    <property type="evidence" value="ECO:0007669"/>
    <property type="project" value="TreeGrafter"/>
</dbReference>
<dbReference type="SUPFAM" id="SSF51569">
    <property type="entry name" value="Aldolase"/>
    <property type="match status" value="1"/>
</dbReference>
<dbReference type="Gene3D" id="3.20.20.70">
    <property type="entry name" value="Aldolase class I"/>
    <property type="match status" value="1"/>
</dbReference>
<dbReference type="Pfam" id="PF03102">
    <property type="entry name" value="NeuB"/>
    <property type="match status" value="1"/>
</dbReference>
<dbReference type="InterPro" id="IPR013132">
    <property type="entry name" value="PseI/NeuA/B-like_N"/>
</dbReference>
<dbReference type="InterPro" id="IPR013974">
    <property type="entry name" value="SAF"/>
</dbReference>
<dbReference type="InterPro" id="IPR006190">
    <property type="entry name" value="SAF_AFP_Neu5Ac"/>
</dbReference>
<dbReference type="NCBIfam" id="TIGR03569">
    <property type="entry name" value="NeuB_NnaB"/>
    <property type="match status" value="1"/>
</dbReference>
<dbReference type="Gene3D" id="3.90.1210.10">
    <property type="entry name" value="Antifreeze-like/N-acetylneuraminic acid synthase C-terminal domain"/>
    <property type="match status" value="1"/>
</dbReference>
<dbReference type="InterPro" id="IPR013785">
    <property type="entry name" value="Aldolase_TIM"/>
</dbReference>
<dbReference type="PANTHER" id="PTHR42966:SF1">
    <property type="entry name" value="SIALIC ACID SYNTHASE"/>
    <property type="match status" value="1"/>
</dbReference>
<dbReference type="PROSITE" id="PS50844">
    <property type="entry name" value="AFP_LIKE"/>
    <property type="match status" value="1"/>
</dbReference>
<name>A0A2T3FPR4_9FIRM</name>
<dbReference type="EMBL" id="PYLP01000019">
    <property type="protein sequence ID" value="PST37262.1"/>
    <property type="molecule type" value="Genomic_DNA"/>
</dbReference>